<gene>
    <name evidence="2" type="ordered locus">Metig_0744</name>
</gene>
<dbReference type="AlphaFoldDB" id="F6BCT1"/>
<keyword evidence="1" id="KW-0472">Membrane</keyword>
<proteinExistence type="predicted"/>
<dbReference type="GeneID" id="10643583"/>
<dbReference type="OrthoDB" id="64746at2157"/>
<organism evidence="3">
    <name type="scientific">Methanotorris igneus (strain DSM 5666 / JCM 11834 / Kol 5)</name>
    <dbReference type="NCBI Taxonomy" id="880724"/>
    <lineage>
        <taxon>Archaea</taxon>
        <taxon>Methanobacteriati</taxon>
        <taxon>Methanobacteriota</taxon>
        <taxon>Methanomada group</taxon>
        <taxon>Methanococci</taxon>
        <taxon>Methanococcales</taxon>
        <taxon>Methanocaldococcaceae</taxon>
        <taxon>Methanotorris</taxon>
    </lineage>
</organism>
<feature type="transmembrane region" description="Helical" evidence="1">
    <location>
        <begin position="62"/>
        <end position="81"/>
    </location>
</feature>
<evidence type="ECO:0000313" key="2">
    <source>
        <dbReference type="EMBL" id="AEF96292.1"/>
    </source>
</evidence>
<dbReference type="Proteomes" id="UP000009227">
    <property type="component" value="Chromosome"/>
</dbReference>
<keyword evidence="3" id="KW-1185">Reference proteome</keyword>
<reference evidence="2 3" key="1">
    <citation type="submission" date="2011-05" db="EMBL/GenBank/DDBJ databases">
        <title>Complete sequence of Methanotorris igneus Kol 5.</title>
        <authorList>
            <consortium name="US DOE Joint Genome Institute"/>
            <person name="Lucas S."/>
            <person name="Han J."/>
            <person name="Lapidus A."/>
            <person name="Cheng J.-F."/>
            <person name="Goodwin L."/>
            <person name="Pitluck S."/>
            <person name="Peters L."/>
            <person name="Mikhailova N."/>
            <person name="Chertkov O."/>
            <person name="Han C."/>
            <person name="Tapia R."/>
            <person name="Land M."/>
            <person name="Hauser L."/>
            <person name="Kyrpides N."/>
            <person name="Ivanova N."/>
            <person name="Pagani I."/>
            <person name="Sieprawska-Lupa M."/>
            <person name="Whitman W."/>
            <person name="Woyke T."/>
        </authorList>
    </citation>
    <scope>NUCLEOTIDE SEQUENCE [LARGE SCALE GENOMIC DNA]</scope>
    <source>
        <strain evidence="3">DSM 5666 / JCM 11834 / Kol 5</strain>
    </source>
</reference>
<dbReference type="HOGENOM" id="CLU_189621_0_0_2"/>
<keyword evidence="1" id="KW-1133">Transmembrane helix</keyword>
<feature type="transmembrane region" description="Helical" evidence="1">
    <location>
        <begin position="6"/>
        <end position="25"/>
    </location>
</feature>
<dbReference type="KEGG" id="mig:Metig_0744"/>
<dbReference type="EMBL" id="CP002737">
    <property type="protein sequence ID" value="AEF96292.1"/>
    <property type="molecule type" value="Genomic_DNA"/>
</dbReference>
<evidence type="ECO:0000313" key="3">
    <source>
        <dbReference type="Proteomes" id="UP000009227"/>
    </source>
</evidence>
<dbReference type="STRING" id="880724.Metig_0744"/>
<dbReference type="RefSeq" id="WP_013798895.1">
    <property type="nucleotide sequence ID" value="NC_015562.1"/>
</dbReference>
<evidence type="ECO:0000256" key="1">
    <source>
        <dbReference type="SAM" id="Phobius"/>
    </source>
</evidence>
<sequence>MHEYVIYFTLFSLAVGALASLKLSFKKNTANVLVGEGLLAVIVATFIVVVSNYYGISFGETIALLLLVSGPIGTIAFSKIMKKSNSISNSNKC</sequence>
<accession>F6BCT1</accession>
<feature type="transmembrane region" description="Helical" evidence="1">
    <location>
        <begin position="37"/>
        <end position="56"/>
    </location>
</feature>
<keyword evidence="1" id="KW-0812">Transmembrane</keyword>
<name>F6BCT1_METIK</name>
<protein>
    <submittedName>
        <fullName evidence="2">Multiple resistance and pH regulation protein F</fullName>
    </submittedName>
</protein>